<name>A0A226WWK2_CABSO</name>
<dbReference type="PANTHER" id="PTHR30026">
    <property type="entry name" value="OUTER MEMBRANE PROTEIN TOLC"/>
    <property type="match status" value="1"/>
</dbReference>
<evidence type="ECO:0000256" key="4">
    <source>
        <dbReference type="ARBA" id="ARBA00022452"/>
    </source>
</evidence>
<dbReference type="InterPro" id="IPR010130">
    <property type="entry name" value="T1SS_OMP_TolC"/>
</dbReference>
<dbReference type="Gene3D" id="1.20.1600.10">
    <property type="entry name" value="Outer membrane efflux proteins (OEP)"/>
    <property type="match status" value="1"/>
</dbReference>
<dbReference type="PANTHER" id="PTHR30026:SF20">
    <property type="entry name" value="OUTER MEMBRANE PROTEIN TOLC"/>
    <property type="match status" value="1"/>
</dbReference>
<reference evidence="9" key="1">
    <citation type="submission" date="2017-01" db="EMBL/GenBank/DDBJ databases">
        <title>Genome Analysis of Deinococcus marmoris KOPRI26562.</title>
        <authorList>
            <person name="Kim J.H."/>
            <person name="Oh H.-M."/>
        </authorList>
    </citation>
    <scope>NUCLEOTIDE SEQUENCE [LARGE SCALE GENOMIC DNA]</scope>
    <source>
        <strain evidence="9">PAMC 26633</strain>
    </source>
</reference>
<dbReference type="Pfam" id="PF02321">
    <property type="entry name" value="OEP"/>
    <property type="match status" value="2"/>
</dbReference>
<protein>
    <submittedName>
        <fullName evidence="8">Type I secretion outer membrane protein, TolC</fullName>
    </submittedName>
</protein>
<comment type="similarity">
    <text evidence="2">Belongs to the outer membrane factor (OMF) (TC 1.B.17) family.</text>
</comment>
<keyword evidence="5" id="KW-0812">Transmembrane</keyword>
<evidence type="ECO:0000256" key="6">
    <source>
        <dbReference type="ARBA" id="ARBA00023136"/>
    </source>
</evidence>
<proteinExistence type="inferred from homology"/>
<keyword evidence="7" id="KW-0998">Cell outer membrane</keyword>
<keyword evidence="6" id="KW-0472">Membrane</keyword>
<organism evidence="8 9">
    <name type="scientific">Caballeronia sordidicola</name>
    <name type="common">Burkholderia sordidicola</name>
    <dbReference type="NCBI Taxonomy" id="196367"/>
    <lineage>
        <taxon>Bacteria</taxon>
        <taxon>Pseudomonadati</taxon>
        <taxon>Pseudomonadota</taxon>
        <taxon>Betaproteobacteria</taxon>
        <taxon>Burkholderiales</taxon>
        <taxon>Burkholderiaceae</taxon>
        <taxon>Caballeronia</taxon>
    </lineage>
</organism>
<evidence type="ECO:0000256" key="7">
    <source>
        <dbReference type="ARBA" id="ARBA00023237"/>
    </source>
</evidence>
<sequence length="486" mass="52316">MMIDRVREGERHETGLKNLTKCSLHFVSTQSAVQMKAIVGILLVSFMSTAYASSLSNLASEALLSDAIFQSAEASWRAGIEKAPQGRAGLLPQIGVQQVIYRNGMRIPGQTAPGYSTVGFTLTLNQSLFNWAAWEAYQQGQLLAIDADLALAQAKQDVLLRVSQAYFAALNAQDDLALAINHRKAVAEQLVLAQRRFALGDATIVDTNEAQAGFDTAEADEIAAQTRRDMSYTTLQKIVGHRVRSVNGWRNEISLPPVEPSDVEQWASAAATSNYDVRRKMIATQLAGRERNKARAGDYPTVALVGNVNNGNAAFINGQTNFYTGANRGTAGAIGIQISIPLTDGFTTRSKIREALALEDKARDDLDEAQRSAGLAAHDAYLGVTRGLVQTGALATAVRSANVALRSNQTGYRVGIRVNADVLDAEDKLYRAQRELARARAETLVQGLKLKASTADLSENDLLALDALLSESAVSALPRSNTQAGR</sequence>
<dbReference type="EMBL" id="MTHB01000191">
    <property type="protein sequence ID" value="OXC75170.1"/>
    <property type="molecule type" value="Genomic_DNA"/>
</dbReference>
<accession>A0A226WWK2</accession>
<dbReference type="GO" id="GO:0009279">
    <property type="term" value="C:cell outer membrane"/>
    <property type="evidence" value="ECO:0007669"/>
    <property type="project" value="UniProtKB-SubCell"/>
</dbReference>
<keyword evidence="3" id="KW-0813">Transport</keyword>
<dbReference type="GO" id="GO:0015288">
    <property type="term" value="F:porin activity"/>
    <property type="evidence" value="ECO:0007669"/>
    <property type="project" value="TreeGrafter"/>
</dbReference>
<dbReference type="SUPFAM" id="SSF56954">
    <property type="entry name" value="Outer membrane efflux proteins (OEP)"/>
    <property type="match status" value="1"/>
</dbReference>
<dbReference type="GO" id="GO:0015562">
    <property type="term" value="F:efflux transmembrane transporter activity"/>
    <property type="evidence" value="ECO:0007669"/>
    <property type="project" value="InterPro"/>
</dbReference>
<evidence type="ECO:0000256" key="3">
    <source>
        <dbReference type="ARBA" id="ARBA00022448"/>
    </source>
</evidence>
<evidence type="ECO:0000256" key="5">
    <source>
        <dbReference type="ARBA" id="ARBA00022692"/>
    </source>
</evidence>
<comment type="subcellular location">
    <subcellularLocation>
        <location evidence="1">Cell outer membrane</location>
    </subcellularLocation>
</comment>
<dbReference type="AlphaFoldDB" id="A0A226WWK2"/>
<evidence type="ECO:0000256" key="2">
    <source>
        <dbReference type="ARBA" id="ARBA00007613"/>
    </source>
</evidence>
<evidence type="ECO:0000313" key="8">
    <source>
        <dbReference type="EMBL" id="OXC75170.1"/>
    </source>
</evidence>
<dbReference type="GO" id="GO:1990281">
    <property type="term" value="C:efflux pump complex"/>
    <property type="evidence" value="ECO:0007669"/>
    <property type="project" value="TreeGrafter"/>
</dbReference>
<evidence type="ECO:0000256" key="1">
    <source>
        <dbReference type="ARBA" id="ARBA00004442"/>
    </source>
</evidence>
<comment type="caution">
    <text evidence="8">The sequence shown here is derived from an EMBL/GenBank/DDBJ whole genome shotgun (WGS) entry which is preliminary data.</text>
</comment>
<evidence type="ECO:0000313" key="9">
    <source>
        <dbReference type="Proteomes" id="UP000214720"/>
    </source>
</evidence>
<dbReference type="Proteomes" id="UP000214720">
    <property type="component" value="Unassembled WGS sequence"/>
</dbReference>
<dbReference type="NCBIfam" id="TIGR01844">
    <property type="entry name" value="type_I_sec_TolC"/>
    <property type="match status" value="1"/>
</dbReference>
<keyword evidence="4" id="KW-1134">Transmembrane beta strand</keyword>
<gene>
    <name evidence="8" type="ORF">BSU04_28965</name>
</gene>
<dbReference type="InterPro" id="IPR051906">
    <property type="entry name" value="TolC-like"/>
</dbReference>
<dbReference type="InterPro" id="IPR003423">
    <property type="entry name" value="OMP_efflux"/>
</dbReference>